<reference evidence="1 2" key="1">
    <citation type="submission" date="2020-05" db="EMBL/GenBank/DDBJ databases">
        <title>Bremerella alba sp. nov., a novel planctomycete isolated from the surface of the macroalga Fucus spiralis.</title>
        <authorList>
            <person name="Godinho O."/>
            <person name="Botelho R."/>
            <person name="Albuquerque L."/>
            <person name="Wiegand S."/>
            <person name="Da Costa M.S."/>
            <person name="Lobo-Da-Cunha A."/>
            <person name="Jogler C."/>
            <person name="Lage O.M."/>
        </authorList>
    </citation>
    <scope>NUCLEOTIDE SEQUENCE [LARGE SCALE GENOMIC DNA]</scope>
    <source>
        <strain evidence="1 2">FF15</strain>
    </source>
</reference>
<dbReference type="AlphaFoldDB" id="A0A7V8V574"/>
<evidence type="ECO:0000313" key="1">
    <source>
        <dbReference type="EMBL" id="MBA2115001.1"/>
    </source>
</evidence>
<comment type="caution">
    <text evidence="1">The sequence shown here is derived from an EMBL/GenBank/DDBJ whole genome shotgun (WGS) entry which is preliminary data.</text>
</comment>
<sequence length="82" mass="9323">MLELDAGVVIVLVRVGIFEREESMRLRRNIVGVVVDNVLSRRILGQIECDLRTTWDDHLVGLPLEILIVFRLGEDDLPSRIG</sequence>
<keyword evidence="2" id="KW-1185">Reference proteome</keyword>
<accession>A0A7V8V574</accession>
<dbReference type="Proteomes" id="UP000551616">
    <property type="component" value="Unassembled WGS sequence"/>
</dbReference>
<gene>
    <name evidence="1" type="ORF">HOV93_21730</name>
</gene>
<dbReference type="EMBL" id="JABRWO010000005">
    <property type="protein sequence ID" value="MBA2115001.1"/>
    <property type="molecule type" value="Genomic_DNA"/>
</dbReference>
<proteinExistence type="predicted"/>
<organism evidence="1 2">
    <name type="scientific">Bremerella alba</name>
    <dbReference type="NCBI Taxonomy" id="980252"/>
    <lineage>
        <taxon>Bacteria</taxon>
        <taxon>Pseudomonadati</taxon>
        <taxon>Planctomycetota</taxon>
        <taxon>Planctomycetia</taxon>
        <taxon>Pirellulales</taxon>
        <taxon>Pirellulaceae</taxon>
        <taxon>Bremerella</taxon>
    </lineage>
</organism>
<protein>
    <submittedName>
        <fullName evidence="1">Uncharacterized protein</fullName>
    </submittedName>
</protein>
<name>A0A7V8V574_9BACT</name>
<evidence type="ECO:0000313" key="2">
    <source>
        <dbReference type="Proteomes" id="UP000551616"/>
    </source>
</evidence>